<dbReference type="GO" id="GO:0033314">
    <property type="term" value="P:mitotic DNA replication checkpoint signaling"/>
    <property type="evidence" value="ECO:0007669"/>
    <property type="project" value="InterPro"/>
</dbReference>
<dbReference type="STRING" id="337451.A0A3S3PRV0"/>
<accession>A0A3S3PRV0</accession>
<evidence type="ECO:0008006" key="4">
    <source>
        <dbReference type="Google" id="ProtNLM"/>
    </source>
</evidence>
<dbReference type="GO" id="GO:0003682">
    <property type="term" value="F:chromatin binding"/>
    <property type="evidence" value="ECO:0007669"/>
    <property type="project" value="TreeGrafter"/>
</dbReference>
<dbReference type="EMBL" id="QPKB01000012">
    <property type="protein sequence ID" value="RWR96502.1"/>
    <property type="molecule type" value="Genomic_DNA"/>
</dbReference>
<feature type="region of interest" description="Disordered" evidence="1">
    <location>
        <begin position="989"/>
        <end position="1022"/>
    </location>
</feature>
<evidence type="ECO:0000313" key="3">
    <source>
        <dbReference type="Proteomes" id="UP000283530"/>
    </source>
</evidence>
<gene>
    <name evidence="2" type="ORF">CKAN_02589200</name>
</gene>
<reference evidence="2 3" key="1">
    <citation type="journal article" date="2019" name="Nat. Plants">
        <title>Stout camphor tree genome fills gaps in understanding of flowering plant genome evolution.</title>
        <authorList>
            <person name="Chaw S.M."/>
            <person name="Liu Y.C."/>
            <person name="Wu Y.W."/>
            <person name="Wang H.Y."/>
            <person name="Lin C.I."/>
            <person name="Wu C.S."/>
            <person name="Ke H.M."/>
            <person name="Chang L.Y."/>
            <person name="Hsu C.Y."/>
            <person name="Yang H.T."/>
            <person name="Sudianto E."/>
            <person name="Hsu M.H."/>
            <person name="Wu K.P."/>
            <person name="Wang L.N."/>
            <person name="Leebens-Mack J.H."/>
            <person name="Tsai I.J."/>
        </authorList>
    </citation>
    <scope>NUCLEOTIDE SEQUENCE [LARGE SCALE GENOMIC DNA]</scope>
    <source>
        <strain evidence="3">cv. Chaw 1501</strain>
        <tissue evidence="2">Young leaves</tissue>
    </source>
</reference>
<proteinExistence type="predicted"/>
<dbReference type="GO" id="GO:0005634">
    <property type="term" value="C:nucleus"/>
    <property type="evidence" value="ECO:0007669"/>
    <property type="project" value="InterPro"/>
</dbReference>
<dbReference type="GO" id="GO:0010212">
    <property type="term" value="P:response to ionizing radiation"/>
    <property type="evidence" value="ECO:0007669"/>
    <property type="project" value="InterPro"/>
</dbReference>
<dbReference type="OrthoDB" id="1913152at2759"/>
<dbReference type="GO" id="GO:0007095">
    <property type="term" value="P:mitotic G2 DNA damage checkpoint signaling"/>
    <property type="evidence" value="ECO:0007669"/>
    <property type="project" value="TreeGrafter"/>
</dbReference>
<feature type="region of interest" description="Disordered" evidence="1">
    <location>
        <begin position="873"/>
        <end position="897"/>
    </location>
</feature>
<evidence type="ECO:0000256" key="1">
    <source>
        <dbReference type="SAM" id="MobiDB-lite"/>
    </source>
</evidence>
<dbReference type="PANTHER" id="PTHR21556">
    <property type="entry name" value="TRESLIN"/>
    <property type="match status" value="1"/>
</dbReference>
<dbReference type="GO" id="GO:0006260">
    <property type="term" value="P:DNA replication"/>
    <property type="evidence" value="ECO:0007669"/>
    <property type="project" value="InterPro"/>
</dbReference>
<protein>
    <recommendedName>
        <fullName evidence="4">Treslin</fullName>
    </recommendedName>
</protein>
<organism evidence="2 3">
    <name type="scientific">Cinnamomum micranthum f. kanehirae</name>
    <dbReference type="NCBI Taxonomy" id="337451"/>
    <lineage>
        <taxon>Eukaryota</taxon>
        <taxon>Viridiplantae</taxon>
        <taxon>Streptophyta</taxon>
        <taxon>Embryophyta</taxon>
        <taxon>Tracheophyta</taxon>
        <taxon>Spermatophyta</taxon>
        <taxon>Magnoliopsida</taxon>
        <taxon>Magnoliidae</taxon>
        <taxon>Laurales</taxon>
        <taxon>Lauraceae</taxon>
        <taxon>Cinnamomum</taxon>
    </lineage>
</organism>
<sequence>MEIVEDLSQTQRIVLLVDLHHAFQNPNPNSSSYISSVIAAARTLLSFPPLSSSLFAFKLFFSSLSPLLSASYLHRLLGKSSAFFSFDHPSQTLTSLSNALHSLSPPAHHHNLHDHDHHHLIPRASLTAQSLRQIAYDYAWEPHIDCPKGNFPSNLIVLFSPFPRSFKCLLEFMDVDVQTDENSSASIDLLREKFFRGFSAASDGFATRDIHFSWVDVNFDSERTEELDRRSLGFFESGIKGLGWGFSSTDAIVLGSALVPFGLIYPNIGCLVGSKIRDSCKVGRAELSLTILDMNGQPLECAYCELELFDLKLSRRKSAELLQMLERADLNMKDLVQGKAFWRDGCDGITKIHIKEVWRASKQGMKMEGKVSDFVLLRRFPSKCVKDQKRETSSCFFGDKVLEMLQMEGTEFVAGKPAWHLLLTFLYRENYWAVVSVSTGNDKSVMGILWPFTVHSAILCIIHSKHDFDSVASGLGNVVSKTDNDTFDVNDDLNCSNLFSASQSSTSSNCNLGTKSVEGKRKRHKKRSNLLQDLTWSSFCKEVFSHSSEGTAVDIGPQVDLEVLYFSKQCPESKKVQFLNRWMKQIKRCSGLQITPNELKTQTVMEEEAERIVSSQQESTLPICSSQLVGETVLNVSIKDENCTGPCLETLETFSVSISQKIQQSLNSEEVDLGLLAERILDSSIHWLSIKFERNDTSLTSEETEGTHSALVATEVEKLLLRKPRDLAAKYKGCDPSSVKSNLSLYHNTSEQKVREHELQILFRMEILRSKIGASIEEPAKQKMIKEICSLLENIEFNLQGGLFGGESLLEFAGRTIKARYACSLGDVIHRIYTQMEFFSLDDDDGEASSLPNSDPHGDERAKEEIEIVRNVGGRTAGNSSSMNSISAEDEASHPLEDSVTCTPTVGDMVHQSKLLEAQEKRERALRFSSHTRRVPDLQRVWAPKRTKVARSKSESHRKTLGRRERRRDRKEVVCETPLVGIKCAYAQAQGNDGDGKCGNNGTNNSCRSVSKALFHRDGDAP</sequence>
<feature type="region of interest" description="Disordered" evidence="1">
    <location>
        <begin position="946"/>
        <end position="971"/>
    </location>
</feature>
<evidence type="ECO:0000313" key="2">
    <source>
        <dbReference type="EMBL" id="RWR96502.1"/>
    </source>
</evidence>
<keyword evidence="3" id="KW-1185">Reference proteome</keyword>
<dbReference type="InterPro" id="IPR026153">
    <property type="entry name" value="Treslin"/>
</dbReference>
<dbReference type="PANTHER" id="PTHR21556:SF2">
    <property type="entry name" value="TRESLIN"/>
    <property type="match status" value="1"/>
</dbReference>
<comment type="caution">
    <text evidence="2">The sequence shown here is derived from an EMBL/GenBank/DDBJ whole genome shotgun (WGS) entry which is preliminary data.</text>
</comment>
<dbReference type="GO" id="GO:0030174">
    <property type="term" value="P:regulation of DNA-templated DNA replication initiation"/>
    <property type="evidence" value="ECO:0007669"/>
    <property type="project" value="TreeGrafter"/>
</dbReference>
<feature type="compositionally biased region" description="Basic residues" evidence="1">
    <location>
        <begin position="959"/>
        <end position="969"/>
    </location>
</feature>
<feature type="compositionally biased region" description="Polar residues" evidence="1">
    <location>
        <begin position="877"/>
        <end position="887"/>
    </location>
</feature>
<dbReference type="AlphaFoldDB" id="A0A3S3PRV0"/>
<dbReference type="Proteomes" id="UP000283530">
    <property type="component" value="Unassembled WGS sequence"/>
</dbReference>
<name>A0A3S3PRV0_9MAGN</name>